<feature type="region of interest" description="Disordered" evidence="1">
    <location>
        <begin position="1"/>
        <end position="22"/>
    </location>
</feature>
<dbReference type="EMBL" id="MPUH01000679">
    <property type="protein sequence ID" value="OMJ75636.1"/>
    <property type="molecule type" value="Genomic_DNA"/>
</dbReference>
<organism evidence="2 3">
    <name type="scientific">Stentor coeruleus</name>
    <dbReference type="NCBI Taxonomy" id="5963"/>
    <lineage>
        <taxon>Eukaryota</taxon>
        <taxon>Sar</taxon>
        <taxon>Alveolata</taxon>
        <taxon>Ciliophora</taxon>
        <taxon>Postciliodesmatophora</taxon>
        <taxon>Heterotrichea</taxon>
        <taxon>Heterotrichida</taxon>
        <taxon>Stentoridae</taxon>
        <taxon>Stentor</taxon>
    </lineage>
</organism>
<evidence type="ECO:0000313" key="3">
    <source>
        <dbReference type="Proteomes" id="UP000187209"/>
    </source>
</evidence>
<dbReference type="Proteomes" id="UP000187209">
    <property type="component" value="Unassembled WGS sequence"/>
</dbReference>
<dbReference type="AlphaFoldDB" id="A0A1R2BFT7"/>
<evidence type="ECO:0000256" key="1">
    <source>
        <dbReference type="SAM" id="MobiDB-lite"/>
    </source>
</evidence>
<accession>A0A1R2BFT7</accession>
<protein>
    <submittedName>
        <fullName evidence="2">Uncharacterized protein</fullName>
    </submittedName>
</protein>
<evidence type="ECO:0000313" key="2">
    <source>
        <dbReference type="EMBL" id="OMJ75636.1"/>
    </source>
</evidence>
<reference evidence="2 3" key="1">
    <citation type="submission" date="2016-11" db="EMBL/GenBank/DDBJ databases">
        <title>The macronuclear genome of Stentor coeruleus: a giant cell with tiny introns.</title>
        <authorList>
            <person name="Slabodnick M."/>
            <person name="Ruby J.G."/>
            <person name="Reiff S.B."/>
            <person name="Swart E.C."/>
            <person name="Gosai S."/>
            <person name="Prabakaran S."/>
            <person name="Witkowska E."/>
            <person name="Larue G.E."/>
            <person name="Fisher S."/>
            <person name="Freeman R.M."/>
            <person name="Gunawardena J."/>
            <person name="Chu W."/>
            <person name="Stover N.A."/>
            <person name="Gregory B.D."/>
            <person name="Nowacki M."/>
            <person name="Derisi J."/>
            <person name="Roy S.W."/>
            <person name="Marshall W.F."/>
            <person name="Sood P."/>
        </authorList>
    </citation>
    <scope>NUCLEOTIDE SEQUENCE [LARGE SCALE GENOMIC DNA]</scope>
    <source>
        <strain evidence="2">WM001</strain>
    </source>
</reference>
<proteinExistence type="predicted"/>
<name>A0A1R2BFT7_9CILI</name>
<sequence>MFKVGTPKESSQGIKRNTAYRKQSAFTPTSNFSLGDSAFEKEALKIYDEVQANRRMIFTRNSDPIFYTKKIVRTTKKDPSGTEVIEKFEATAYGGFSKNGEKVGEVVQQYLNEKTGLEKSSLQRILGNKSRKVEIKKTIDFENTDDLQLNIDNNFEKDWKEQAKKIGVKKVINFETTVKNLSLKKHL</sequence>
<keyword evidence="3" id="KW-1185">Reference proteome</keyword>
<comment type="caution">
    <text evidence="2">The sequence shown here is derived from an EMBL/GenBank/DDBJ whole genome shotgun (WGS) entry which is preliminary data.</text>
</comment>
<gene>
    <name evidence="2" type="ORF">SteCoe_25195</name>
</gene>
<feature type="compositionally biased region" description="Polar residues" evidence="1">
    <location>
        <begin position="8"/>
        <end position="22"/>
    </location>
</feature>